<comment type="caution">
    <text evidence="4">The sequence shown here is derived from an EMBL/GenBank/DDBJ whole genome shotgun (WGS) entry which is preliminary data.</text>
</comment>
<accession>A0A2N1IZE1</accession>
<dbReference type="GO" id="GO:0005737">
    <property type="term" value="C:cytoplasm"/>
    <property type="evidence" value="ECO:0007669"/>
    <property type="project" value="TreeGrafter"/>
</dbReference>
<gene>
    <name evidence="4" type="ORF">CP960_13350</name>
</gene>
<dbReference type="Pfam" id="PF03588">
    <property type="entry name" value="Leu_Phe_trans"/>
    <property type="match status" value="1"/>
</dbReference>
<evidence type="ECO:0000313" key="5">
    <source>
        <dbReference type="Proteomes" id="UP000233248"/>
    </source>
</evidence>
<protein>
    <recommendedName>
        <fullName evidence="6">Leucyl/phenylalanyl-tRNA--protein transferase</fullName>
    </recommendedName>
</protein>
<keyword evidence="5" id="KW-1185">Reference proteome</keyword>
<sequence>MIDYITQDCLNNELTINYICNNNRKNYYYSDDFSIDFYIKAAYEGFISISFEQNELFVILPEMQFDYAVLHFENLHISKKVKKLLDKKDYEFSVNKDFKTIINKINEYHLDSWIVKEYKNTLLNLENYQGSIDFELLTCSLKDKESNEIIAGEIGYRIGKVYTSLSGFSSKKRKFNNYGKLQLVLLAQYLEEKGFNFWNLGHPYMKYKFDLGAVLYKREEFLNIFREQRDKKLNS</sequence>
<dbReference type="Gene3D" id="3.40.630.70">
    <property type="entry name" value="Leucyl/phenylalanyl-tRNA-protein transferase, C-terminal domain"/>
    <property type="match status" value="1"/>
</dbReference>
<dbReference type="GO" id="GO:0008914">
    <property type="term" value="F:leucyl-tRNA--protein transferase activity"/>
    <property type="evidence" value="ECO:0007669"/>
    <property type="project" value="InterPro"/>
</dbReference>
<dbReference type="Proteomes" id="UP000233248">
    <property type="component" value="Unassembled WGS sequence"/>
</dbReference>
<evidence type="ECO:0000256" key="3">
    <source>
        <dbReference type="ARBA" id="ARBA00023315"/>
    </source>
</evidence>
<dbReference type="SUPFAM" id="SSF55729">
    <property type="entry name" value="Acyl-CoA N-acyltransferases (Nat)"/>
    <property type="match status" value="1"/>
</dbReference>
<dbReference type="PANTHER" id="PTHR30098">
    <property type="entry name" value="LEUCYL/PHENYLALANYL-TRNA--PROTEIN TRANSFERASE"/>
    <property type="match status" value="1"/>
</dbReference>
<evidence type="ECO:0000256" key="1">
    <source>
        <dbReference type="ARBA" id="ARBA00022490"/>
    </source>
</evidence>
<evidence type="ECO:0000256" key="2">
    <source>
        <dbReference type="ARBA" id="ARBA00022679"/>
    </source>
</evidence>
<dbReference type="GO" id="GO:0030163">
    <property type="term" value="P:protein catabolic process"/>
    <property type="evidence" value="ECO:0007669"/>
    <property type="project" value="InterPro"/>
</dbReference>
<dbReference type="InterPro" id="IPR042203">
    <property type="entry name" value="Leu/Phe-tRNA_Trfase_C"/>
</dbReference>
<dbReference type="EMBL" id="NXIF01000087">
    <property type="protein sequence ID" value="PKI79666.1"/>
    <property type="molecule type" value="Genomic_DNA"/>
</dbReference>
<dbReference type="AlphaFoldDB" id="A0A2N1IZE1"/>
<reference evidence="4 5" key="1">
    <citation type="submission" date="2017-09" db="EMBL/GenBank/DDBJ databases">
        <title>Genomics of the genus Arcobacter.</title>
        <authorList>
            <person name="Perez-Cataluna A."/>
            <person name="Figueras M.J."/>
            <person name="Salas-Masso N."/>
        </authorList>
    </citation>
    <scope>NUCLEOTIDE SEQUENCE [LARGE SCALE GENOMIC DNA]</scope>
    <source>
        <strain evidence="4 5">DSM 18005</strain>
    </source>
</reference>
<name>A0A2N1IZE1_9BACT</name>
<proteinExistence type="predicted"/>
<keyword evidence="3" id="KW-0012">Acyltransferase</keyword>
<dbReference type="PANTHER" id="PTHR30098:SF2">
    <property type="entry name" value="LEUCYL_PHENYLALANYL-TRNA--PROTEIN TRANSFERASE"/>
    <property type="match status" value="1"/>
</dbReference>
<dbReference type="InterPro" id="IPR016181">
    <property type="entry name" value="Acyl_CoA_acyltransferase"/>
</dbReference>
<organism evidence="4 5">
    <name type="scientific">Malaciobacter halophilus</name>
    <dbReference type="NCBI Taxonomy" id="197482"/>
    <lineage>
        <taxon>Bacteria</taxon>
        <taxon>Pseudomonadati</taxon>
        <taxon>Campylobacterota</taxon>
        <taxon>Epsilonproteobacteria</taxon>
        <taxon>Campylobacterales</taxon>
        <taxon>Arcobacteraceae</taxon>
        <taxon>Malaciobacter</taxon>
    </lineage>
</organism>
<keyword evidence="1" id="KW-0963">Cytoplasm</keyword>
<dbReference type="InterPro" id="IPR004616">
    <property type="entry name" value="Leu/Phe-tRNA_Trfase"/>
</dbReference>
<evidence type="ECO:0008006" key="6">
    <source>
        <dbReference type="Google" id="ProtNLM"/>
    </source>
</evidence>
<keyword evidence="2" id="KW-0808">Transferase</keyword>
<dbReference type="OrthoDB" id="570538at2"/>
<evidence type="ECO:0000313" key="4">
    <source>
        <dbReference type="EMBL" id="PKI79666.1"/>
    </source>
</evidence>